<comment type="caution">
    <text evidence="1">The sequence shown here is derived from an EMBL/GenBank/DDBJ whole genome shotgun (WGS) entry which is preliminary data.</text>
</comment>
<protein>
    <submittedName>
        <fullName evidence="1">Uncharacterized protein</fullName>
    </submittedName>
</protein>
<dbReference type="EMBL" id="PEJP01000009">
    <property type="protein sequence ID" value="RYO70574.1"/>
    <property type="molecule type" value="Genomic_DNA"/>
</dbReference>
<sequence>MYEPSFKMFDDEFSMLISSEIMDLIHETDEFIRPTEVFDIALPYGFRVLYPC</sequence>
<evidence type="ECO:0000313" key="1">
    <source>
        <dbReference type="EMBL" id="RYO70574.1"/>
    </source>
</evidence>
<accession>A0A4Q4SIT3</accession>
<reference evidence="2" key="1">
    <citation type="journal article" date="2019" name="bioRxiv">
        <title>Genomics, evolutionary history and diagnostics of the Alternaria alternata species group including apple and Asian pear pathotypes.</title>
        <authorList>
            <person name="Armitage A.D."/>
            <person name="Cockerton H.M."/>
            <person name="Sreenivasaprasad S."/>
            <person name="Woodhall J.W."/>
            <person name="Lane C.R."/>
            <person name="Harrison R.J."/>
            <person name="Clarkson J.P."/>
        </authorList>
    </citation>
    <scope>NUCLEOTIDE SEQUENCE [LARGE SCALE GENOMIC DNA]</scope>
    <source>
        <strain evidence="2">RGR 97.0016</strain>
    </source>
</reference>
<name>A0A4Q4SIT3_9PLEO</name>
<organism evidence="1 2">
    <name type="scientific">Alternaria arborescens</name>
    <dbReference type="NCBI Taxonomy" id="156630"/>
    <lineage>
        <taxon>Eukaryota</taxon>
        <taxon>Fungi</taxon>
        <taxon>Dikarya</taxon>
        <taxon>Ascomycota</taxon>
        <taxon>Pezizomycotina</taxon>
        <taxon>Dothideomycetes</taxon>
        <taxon>Pleosporomycetidae</taxon>
        <taxon>Pleosporales</taxon>
        <taxon>Pleosporineae</taxon>
        <taxon>Pleosporaceae</taxon>
        <taxon>Alternaria</taxon>
        <taxon>Alternaria sect. Alternaria</taxon>
    </lineage>
</organism>
<proteinExistence type="predicted"/>
<gene>
    <name evidence="1" type="ORF">AA0113_g2965</name>
</gene>
<keyword evidence="2" id="KW-1185">Reference proteome</keyword>
<dbReference type="Proteomes" id="UP000293823">
    <property type="component" value="Unassembled WGS sequence"/>
</dbReference>
<dbReference type="AlphaFoldDB" id="A0A4Q4SIT3"/>
<evidence type="ECO:0000313" key="2">
    <source>
        <dbReference type="Proteomes" id="UP000293823"/>
    </source>
</evidence>